<dbReference type="Pfam" id="PF26039">
    <property type="entry name" value="Dcst2"/>
    <property type="match status" value="1"/>
</dbReference>
<protein>
    <submittedName>
        <fullName evidence="10">Uncharacterized protein LOC107272208</fullName>
    </submittedName>
</protein>
<feature type="domain" description="Dendritic cell-specific transmembrane protein-like" evidence="7">
    <location>
        <begin position="419"/>
        <end position="608"/>
    </location>
</feature>
<proteinExistence type="predicted"/>
<feature type="region of interest" description="Disordered" evidence="5">
    <location>
        <begin position="1999"/>
        <end position="2048"/>
    </location>
</feature>
<evidence type="ECO:0000256" key="5">
    <source>
        <dbReference type="SAM" id="MobiDB-lite"/>
    </source>
</evidence>
<evidence type="ECO:0000259" key="8">
    <source>
        <dbReference type="Pfam" id="PF26037"/>
    </source>
</evidence>
<feature type="transmembrane region" description="Helical" evidence="6">
    <location>
        <begin position="313"/>
        <end position="331"/>
    </location>
</feature>
<dbReference type="PANTHER" id="PTHR21041">
    <property type="entry name" value="DENDRITIC CELL-SPECIFIC TRANSMEMBRANE PROTEIN"/>
    <property type="match status" value="1"/>
</dbReference>
<dbReference type="Pfam" id="PF07782">
    <property type="entry name" value="DC_STAMP"/>
    <property type="match status" value="1"/>
</dbReference>
<dbReference type="KEGG" id="ccin:107272208"/>
<keyword evidence="4 6" id="KW-0472">Membrane</keyword>
<organism evidence="9 10">
    <name type="scientific">Cephus cinctus</name>
    <name type="common">Wheat stem sawfly</name>
    <dbReference type="NCBI Taxonomy" id="211228"/>
    <lineage>
        <taxon>Eukaryota</taxon>
        <taxon>Metazoa</taxon>
        <taxon>Ecdysozoa</taxon>
        <taxon>Arthropoda</taxon>
        <taxon>Hexapoda</taxon>
        <taxon>Insecta</taxon>
        <taxon>Pterygota</taxon>
        <taxon>Neoptera</taxon>
        <taxon>Endopterygota</taxon>
        <taxon>Hymenoptera</taxon>
        <taxon>Cephoidea</taxon>
        <taxon>Cephidae</taxon>
        <taxon>Cephus</taxon>
    </lineage>
</organism>
<feature type="compositionally biased region" description="Low complexity" evidence="5">
    <location>
        <begin position="958"/>
        <end position="979"/>
    </location>
</feature>
<keyword evidence="9" id="KW-1185">Reference proteome</keyword>
<accession>A0AAJ7RRD8</accession>
<sequence>MAFFQLVLKARRLNNAKVRYMNEKLNSIEVSRGAKPRHTLGQKLRHRKILLKRKIKKWLDKTLSFPETSWFHKKSVLVRTDGTFENFILKSILGFLGGIFLTYIFFMFFVFQLNFTLSSATMLCSFFGIILTIGLAFSHRVRCVVFLLLPQFFSKRGRQALMAYAFILALTGPAKNTLHNTGVLSESLACGQEHLKDAVKAIVDLIKQPFYALRDAISKVIKTIKVVVKKIKESLLAIKRIVLSILRIIKAVFQWLGSIVNICNKKLGTPFERCQKVFDGAVADCQANLGPLFGGICNLTYIVSVVCYVVKPLDFICMLVSFIADTIVGTVRKKMKKFMKHMKAMFYVKVKFSHSFHFESNQSKSLNDVTTGIVTEIRSRTDKFLTVFDWMSLATSFFILFLLLKVIHYRYKWLTNERFDNRYLSNDLREIDLKRARMDKETVLPLNPREKNKYIPLTSIVLIKNEKTKLTKSAVFLCLTTFKLCIHMMADYSLYWVLSTIRYHGRFQSKVQAPNSVGVYVAGNGYLAELYRSIVRAFTPMGEEMQIDTMPCLPDPVPPDLDRYTQIVSLILLCWIMAIFEPYGLRLRHVVMCYYHPERARQRAAWLYNHIIRSRGSFLKFARRQLRRKYGMADNAGIEKITLRDRLAAKCPIINKLCPKEENLCLLCGAVQRDNQIPHIKCPTPGCVGLFCVQCFSDLQNLCTICMSPLDYGDLSDMSEEKYILKKYFDNRDSSADEALLERSRQLREKMDKYRAEKKYEDEDENKTEVTEEEQGLKTEEEEETEVKDKQNEEEDKKTIKDEGDIISKPKSEYIERENLEMSTDRETIDESIREDDHKSEEPKLIRDSKGPDSSSSSNYSYSMYTSMSNLTIVTHFQYINNEHFELGYQDESPDEVEFIHERIPFRDVETQKIRDDVTTQVFNEPLIIDENSTTDDESCGLLVKATRKLRSRKCKISTSSTPDDRSTSSTSIADTESLSTEEIEEEEVIQIEVVDDTDEHELLTKSEVNKKRNRIKKVIAALSQISWIGKRASEDTNIKCESPEKKSTLMNKIVHMLQAKYPNVPVQSYKRVRRLKKNLSVAASHSSTLTSSSSLSSCVDEYNEKKGLLNKNKIETSEYVAQLRRKKAREISHLENSDKDYLYLKSDKSHQQYGLSSRWSPKRYTEESCKYPHEKNYIIRKMPRYYFNCYLKPVAKETFYAEINEKELPSSPTKGIQTENLNKLTDAKTSTSDIRAFQSTWNIIDILEQPDMQSSSMPITDEKNTDKKAYSVNMSIIEEATDETSRDEKTQSEDIASPAETDEYIDVTGSTSPASHSKVNSRGRKRKICCKKCSKKPRASSQSTAEEYIEDTGGDIKSTSKKSKITIQEEMESANWSSQKEQQWSLSNSNLSCNKLKPENTTMVCETDLRIKENEQSKIIKSTLYDLSDELKRPSFKEQSEAVRISTSDERDEEENMRKKQEVQKSLENRRFSNTPEDVTQKTVHQNKDNVQTLQIDNNKLALKVDKATDAPDKTEATQTNFQKYNQSIDTDDSENSSTEIPITSRVQRNIRKYNKTQKHKKYVKKKAHHTDSYDEYYSEPESCFYKVQYKHSHRSTLTDEETSPQRKRRKQNEKQCANKWTKKYKRNRHRERALRDKHVKHIRYKNEENYYPAQIHKDFVPEFKPMTYHGSGDNPPCYDLRQGADYEAARNYDYLRHRYNPSRDNAYENILGNMNDYPNPYDYYNRNHHPGEHDSPRYHLREEFRAPMYIPMRLNTIVPESGRIRHSRRYPSPRDYKKDTDPYYGISYRSNRRQRDREIKMIAEKKRKKIKEPKKSVIDKCRKKYAIPILEKFLPLFQKPELIEELKEHDKIKLIQEREAKERKADGTQTSDHLLISSEMKDQGTGINTTMSKPLELESSGRLPYQETQAFKDVIHEYKRKRISDILHEDPEEMKPLITTDRHIDDLREIKQLFPTEDKNKLMPNTISRMSKKILNVFKSNKSRPCKCPEEMNSSLYQKSEANQSEGTVDESLTEISISCREEQEDITTDLISFEDTTDNNETSQS</sequence>
<dbReference type="GeneID" id="107272208"/>
<keyword evidence="2 6" id="KW-0812">Transmembrane</keyword>
<feature type="region of interest" description="Disordered" evidence="5">
    <location>
        <begin position="955"/>
        <end position="983"/>
    </location>
</feature>
<dbReference type="Proteomes" id="UP000694920">
    <property type="component" value="Unplaced"/>
</dbReference>
<feature type="compositionally biased region" description="Polar residues" evidence="5">
    <location>
        <begin position="1309"/>
        <end position="1319"/>
    </location>
</feature>
<feature type="compositionally biased region" description="Polar residues" evidence="5">
    <location>
        <begin position="1473"/>
        <end position="1484"/>
    </location>
</feature>
<feature type="compositionally biased region" description="Basic and acidic residues" evidence="5">
    <location>
        <begin position="755"/>
        <end position="779"/>
    </location>
</feature>
<feature type="compositionally biased region" description="Basic and acidic residues" evidence="5">
    <location>
        <begin position="787"/>
        <end position="851"/>
    </location>
</feature>
<feature type="compositionally biased region" description="Basic and acidic residues" evidence="5">
    <location>
        <begin position="1774"/>
        <end position="1783"/>
    </location>
</feature>
<dbReference type="Pfam" id="PF26037">
    <property type="entry name" value="zf-RING_DCST1_C"/>
    <property type="match status" value="1"/>
</dbReference>
<evidence type="ECO:0000256" key="2">
    <source>
        <dbReference type="ARBA" id="ARBA00022692"/>
    </source>
</evidence>
<evidence type="ECO:0000313" key="9">
    <source>
        <dbReference type="Proteomes" id="UP000694920"/>
    </source>
</evidence>
<feature type="transmembrane region" description="Helical" evidence="6">
    <location>
        <begin position="87"/>
        <end position="111"/>
    </location>
</feature>
<keyword evidence="3 6" id="KW-1133">Transmembrane helix</keyword>
<dbReference type="PANTHER" id="PTHR21041:SF9">
    <property type="entry name" value="DENDRITIC CELL-SPECIFIC TRANSMEMBRANE PROTEIN-LIKE DOMAIN-CONTAINING PROTEIN"/>
    <property type="match status" value="1"/>
</dbReference>
<evidence type="ECO:0000256" key="1">
    <source>
        <dbReference type="ARBA" id="ARBA00004141"/>
    </source>
</evidence>
<dbReference type="InterPro" id="IPR012858">
    <property type="entry name" value="DC_STAMP-like"/>
</dbReference>
<reference evidence="10" key="1">
    <citation type="submission" date="2025-08" db="UniProtKB">
        <authorList>
            <consortium name="RefSeq"/>
        </authorList>
    </citation>
    <scope>IDENTIFICATION</scope>
</reference>
<feature type="region of interest" description="Disordered" evidence="5">
    <location>
        <begin position="1765"/>
        <end position="1788"/>
    </location>
</feature>
<evidence type="ECO:0000259" key="7">
    <source>
        <dbReference type="Pfam" id="PF07782"/>
    </source>
</evidence>
<evidence type="ECO:0000256" key="3">
    <source>
        <dbReference type="ARBA" id="ARBA00022989"/>
    </source>
</evidence>
<feature type="transmembrane region" description="Helical" evidence="6">
    <location>
        <begin position="117"/>
        <end position="139"/>
    </location>
</feature>
<dbReference type="GO" id="GO:0016020">
    <property type="term" value="C:membrane"/>
    <property type="evidence" value="ECO:0007669"/>
    <property type="project" value="UniProtKB-SubCell"/>
</dbReference>
<feature type="compositionally biased region" description="Basic and acidic residues" evidence="5">
    <location>
        <begin position="1284"/>
        <end position="1293"/>
    </location>
</feature>
<feature type="compositionally biased region" description="Basic and acidic residues" evidence="5">
    <location>
        <begin position="1457"/>
        <end position="1472"/>
    </location>
</feature>
<feature type="region of interest" description="Disordered" evidence="5">
    <location>
        <begin position="1596"/>
        <end position="1617"/>
    </location>
</feature>
<feature type="region of interest" description="Disordered" evidence="5">
    <location>
        <begin position="1437"/>
        <end position="1484"/>
    </location>
</feature>
<evidence type="ECO:0000256" key="6">
    <source>
        <dbReference type="SAM" id="Phobius"/>
    </source>
</evidence>
<name>A0AAJ7RRD8_CEPCN</name>
<feature type="domain" description="E3 ubiquitin-protein ligase DCST1-like C-terminal" evidence="8">
    <location>
        <begin position="665"/>
        <end position="709"/>
    </location>
</feature>
<feature type="region of interest" description="Disordered" evidence="5">
    <location>
        <begin position="1281"/>
        <end position="1322"/>
    </location>
</feature>
<dbReference type="InterPro" id="IPR058842">
    <property type="entry name" value="DCST1_C"/>
</dbReference>
<feature type="compositionally biased region" description="Polar residues" evidence="5">
    <location>
        <begin position="1999"/>
        <end position="2009"/>
    </location>
</feature>
<dbReference type="RefSeq" id="XP_024945314.1">
    <property type="nucleotide sequence ID" value="XM_025089546.1"/>
</dbReference>
<gene>
    <name evidence="10" type="primary">LOC107272208</name>
</gene>
<comment type="subcellular location">
    <subcellularLocation>
        <location evidence="1">Membrane</location>
        <topology evidence="1">Multi-pass membrane protein</topology>
    </subcellularLocation>
</comment>
<feature type="transmembrane region" description="Helical" evidence="6">
    <location>
        <begin position="387"/>
        <end position="407"/>
    </location>
</feature>
<dbReference type="InterPro" id="IPR051856">
    <property type="entry name" value="CSR-E3_Ligase_Protein"/>
</dbReference>
<evidence type="ECO:0000313" key="10">
    <source>
        <dbReference type="RefSeq" id="XP_024945314.1"/>
    </source>
</evidence>
<evidence type="ECO:0000256" key="4">
    <source>
        <dbReference type="ARBA" id="ARBA00023136"/>
    </source>
</evidence>
<feature type="region of interest" description="Disordered" evidence="5">
    <location>
        <begin position="755"/>
        <end position="858"/>
    </location>
</feature>